<dbReference type="EMBL" id="CAJNOH010000714">
    <property type="protein sequence ID" value="CAF1109835.1"/>
    <property type="molecule type" value="Genomic_DNA"/>
</dbReference>
<dbReference type="InterPro" id="IPR029044">
    <property type="entry name" value="Nucleotide-diphossugar_trans"/>
</dbReference>
<evidence type="ECO:0000313" key="2">
    <source>
        <dbReference type="EMBL" id="CAF1404085.1"/>
    </source>
</evidence>
<keyword evidence="3" id="KW-1185">Reference proteome</keyword>
<proteinExistence type="predicted"/>
<accession>A0A815L482</accession>
<evidence type="ECO:0000313" key="1">
    <source>
        <dbReference type="EMBL" id="CAF1109835.1"/>
    </source>
</evidence>
<organism evidence="2 3">
    <name type="scientific">Rotaria sordida</name>
    <dbReference type="NCBI Taxonomy" id="392033"/>
    <lineage>
        <taxon>Eukaryota</taxon>
        <taxon>Metazoa</taxon>
        <taxon>Spiralia</taxon>
        <taxon>Gnathifera</taxon>
        <taxon>Rotifera</taxon>
        <taxon>Eurotatoria</taxon>
        <taxon>Bdelloidea</taxon>
        <taxon>Philodinida</taxon>
        <taxon>Philodinidae</taxon>
        <taxon>Rotaria</taxon>
    </lineage>
</organism>
<dbReference type="Proteomes" id="UP000663854">
    <property type="component" value="Unassembled WGS sequence"/>
</dbReference>
<dbReference type="Gene3D" id="3.90.550.10">
    <property type="entry name" value="Spore Coat Polysaccharide Biosynthesis Protein SpsA, Chain A"/>
    <property type="match status" value="1"/>
</dbReference>
<comment type="caution">
    <text evidence="2">The sequence shown here is derived from an EMBL/GenBank/DDBJ whole genome shotgun (WGS) entry which is preliminary data.</text>
</comment>
<dbReference type="CDD" id="cd00761">
    <property type="entry name" value="Glyco_tranf_GTA_type"/>
    <property type="match status" value="1"/>
</dbReference>
<dbReference type="AlphaFoldDB" id="A0A815L482"/>
<gene>
    <name evidence="2" type="ORF">JXQ802_LOCUS34883</name>
    <name evidence="1" type="ORF">PYM288_LOCUS20127</name>
</gene>
<protein>
    <submittedName>
        <fullName evidence="2">Uncharacterized protein</fullName>
    </submittedName>
</protein>
<dbReference type="Proteomes" id="UP000663870">
    <property type="component" value="Unassembled WGS sequence"/>
</dbReference>
<evidence type="ECO:0000313" key="3">
    <source>
        <dbReference type="Proteomes" id="UP000663870"/>
    </source>
</evidence>
<dbReference type="EMBL" id="CAJNOL010001688">
    <property type="protein sequence ID" value="CAF1404085.1"/>
    <property type="molecule type" value="Genomic_DNA"/>
</dbReference>
<sequence>MKSRALYNRYLLFLLPSIFLIFSIRFLKFLSSSQIELLSKNSLNQSSYSSLSSIKPIFVRPKHSKCRPFNVSDTRPFFDREPPQLNLPRRISNSKRKNLHHRLRSLRLTIVVCASNAEKVVDKCRNYIESIIDLFHPSSQILIGESDSRDNTLIKLHQWSRAQIYTYGNLSKSIPKRTERIAFCRNELLEKARQLKSDYMLVLDIDIIGNNVNSFLSNFEYDTNDWSVMTANAIGQYYDIWALRTLSETILNYDVWHRIWSMRSTGSYCNDSLLKNILNIHQKPFPIERDLLEVRSAFGGAGLYKMDSTKNCYYSGAHGICEHVPFHLCMREKIKQEYLLIQNLDTDGYKISNNLFVFLFWY</sequence>
<reference evidence="2" key="1">
    <citation type="submission" date="2021-02" db="EMBL/GenBank/DDBJ databases">
        <authorList>
            <person name="Nowell W R."/>
        </authorList>
    </citation>
    <scope>NUCLEOTIDE SEQUENCE</scope>
</reference>
<name>A0A815L482_9BILA</name>